<evidence type="ECO:0000313" key="1">
    <source>
        <dbReference type="EMBL" id="GMT05947.1"/>
    </source>
</evidence>
<evidence type="ECO:0000313" key="2">
    <source>
        <dbReference type="Proteomes" id="UP001432027"/>
    </source>
</evidence>
<gene>
    <name evidence="1" type="ORF">PENTCL1PPCAC_28121</name>
</gene>
<comment type="caution">
    <text evidence="1">The sequence shown here is derived from an EMBL/GenBank/DDBJ whole genome shotgun (WGS) entry which is preliminary data.</text>
</comment>
<proteinExistence type="predicted"/>
<organism evidence="1 2">
    <name type="scientific">Pristionchus entomophagus</name>
    <dbReference type="NCBI Taxonomy" id="358040"/>
    <lineage>
        <taxon>Eukaryota</taxon>
        <taxon>Metazoa</taxon>
        <taxon>Ecdysozoa</taxon>
        <taxon>Nematoda</taxon>
        <taxon>Chromadorea</taxon>
        <taxon>Rhabditida</taxon>
        <taxon>Rhabditina</taxon>
        <taxon>Diplogasteromorpha</taxon>
        <taxon>Diplogasteroidea</taxon>
        <taxon>Neodiplogasteridae</taxon>
        <taxon>Pristionchus</taxon>
    </lineage>
</organism>
<feature type="non-terminal residue" evidence="1">
    <location>
        <position position="1"/>
    </location>
</feature>
<dbReference type="EMBL" id="BTSX01000006">
    <property type="protein sequence ID" value="GMT05947.1"/>
    <property type="molecule type" value="Genomic_DNA"/>
</dbReference>
<name>A0AAV5UG78_9BILA</name>
<protein>
    <submittedName>
        <fullName evidence="1">Uncharacterized protein</fullName>
    </submittedName>
</protein>
<feature type="non-terminal residue" evidence="1">
    <location>
        <position position="75"/>
    </location>
</feature>
<dbReference type="Proteomes" id="UP001432027">
    <property type="component" value="Unassembled WGS sequence"/>
</dbReference>
<reference evidence="1" key="1">
    <citation type="submission" date="2023-10" db="EMBL/GenBank/DDBJ databases">
        <title>Genome assembly of Pristionchus species.</title>
        <authorList>
            <person name="Yoshida K."/>
            <person name="Sommer R.J."/>
        </authorList>
    </citation>
    <scope>NUCLEOTIDE SEQUENCE</scope>
    <source>
        <strain evidence="1">RS0144</strain>
    </source>
</reference>
<accession>A0AAV5UG78</accession>
<dbReference type="AlphaFoldDB" id="A0AAV5UG78"/>
<sequence length="75" mass="7957">QITHEGDLPISDSIVKNLGADSEIILSVRLDGIHGHLQSILTLNSTQIAVRASVLKSQDGTPSLKRGVSIVSKID</sequence>
<keyword evidence="2" id="KW-1185">Reference proteome</keyword>